<comment type="caution">
    <text evidence="6">The sequence shown here is derived from an EMBL/GenBank/DDBJ whole genome shotgun (WGS) entry which is preliminary data.</text>
</comment>
<comment type="cofactor">
    <cofactor evidence="1">
        <name>FAD</name>
        <dbReference type="ChEBI" id="CHEBI:57692"/>
    </cofactor>
</comment>
<evidence type="ECO:0000256" key="1">
    <source>
        <dbReference type="ARBA" id="ARBA00001974"/>
    </source>
</evidence>
<keyword evidence="3" id="KW-0274">FAD</keyword>
<organism evidence="6 7">
    <name type="scientific">Thermogymnomonas acidicola</name>
    <dbReference type="NCBI Taxonomy" id="399579"/>
    <lineage>
        <taxon>Archaea</taxon>
        <taxon>Methanobacteriati</taxon>
        <taxon>Thermoplasmatota</taxon>
        <taxon>Thermoplasmata</taxon>
        <taxon>Thermoplasmatales</taxon>
        <taxon>Thermogymnomonas</taxon>
    </lineage>
</organism>
<dbReference type="SUPFAM" id="SSF56425">
    <property type="entry name" value="Succinate dehydrogenase/fumarate reductase flavoprotein, catalytic domain"/>
    <property type="match status" value="1"/>
</dbReference>
<sequence length="450" mass="49155">MERVVVIGGGNAGLCAAIESAERGSEVILIEASPEALRGGNSKYTRDIRYAHGEDRFTSGEYPRRELLEDLRKVSGSSFSSSLAEMVVERSELIPEWMHRHGVRFKREIRGTLDLNRTNAFFMGGGKFLVDTYYSYLSKLKVRVLYETQVVSVGIRGNRITHVGATVPGGSVNIEGDRFVFASGGFEANREWLSEFWGEASQLIKVRGSRYNTGLPLRALLDAGAIPAGLERSGHMVAVDARGPDYDGGIVTRIDAIPWGVAVNSSGERFYDEGEDIWPKRYAIWGRLVAEQKGCTAYVITDKKTVGRYMPTAYPPFTSHSLSEVSDAFGIDRDGLIGTLDRFNRGIVMEGNDPFMWHTTGVEPPKSHWAVPINTPPYMVFPVRPGLTFTYQGVAINSEAMILSQDGEIENGFAAGEIASGNVLSSGYLAGFGLTIGSVLGRIAGGWEGE</sequence>
<dbReference type="InterPro" id="IPR050315">
    <property type="entry name" value="FAD-oxidoreductase_2"/>
</dbReference>
<dbReference type="NCBIfam" id="TIGR02485">
    <property type="entry name" value="CobZ_N-term"/>
    <property type="match status" value="1"/>
</dbReference>
<dbReference type="InterPro" id="IPR003953">
    <property type="entry name" value="FAD-dep_OxRdtase_2_FAD-bd"/>
</dbReference>
<dbReference type="RefSeq" id="WP_188679322.1">
    <property type="nucleotide sequence ID" value="NZ_BMNY01000001.1"/>
</dbReference>
<dbReference type="NCBIfam" id="NF006130">
    <property type="entry name" value="PRK08274.1"/>
    <property type="match status" value="1"/>
</dbReference>
<dbReference type="EMBL" id="BMNY01000001">
    <property type="protein sequence ID" value="GGM66200.1"/>
    <property type="molecule type" value="Genomic_DNA"/>
</dbReference>
<dbReference type="GO" id="GO:0016491">
    <property type="term" value="F:oxidoreductase activity"/>
    <property type="evidence" value="ECO:0007669"/>
    <property type="project" value="UniProtKB-KW"/>
</dbReference>
<dbReference type="InterPro" id="IPR036188">
    <property type="entry name" value="FAD/NAD-bd_sf"/>
</dbReference>
<protein>
    <submittedName>
        <fullName evidence="6">Tricarballylate dehydrogenase</fullName>
    </submittedName>
</protein>
<proteinExistence type="predicted"/>
<dbReference type="SUPFAM" id="SSF51905">
    <property type="entry name" value="FAD/NAD(P)-binding domain"/>
    <property type="match status" value="1"/>
</dbReference>
<keyword evidence="4" id="KW-0560">Oxidoreductase</keyword>
<keyword evidence="2" id="KW-0285">Flavoprotein</keyword>
<dbReference type="Pfam" id="PF00890">
    <property type="entry name" value="FAD_binding_2"/>
    <property type="match status" value="1"/>
</dbReference>
<evidence type="ECO:0000256" key="4">
    <source>
        <dbReference type="ARBA" id="ARBA00023002"/>
    </source>
</evidence>
<gene>
    <name evidence="6" type="ORF">GCM10007108_00580</name>
</gene>
<reference evidence="6" key="2">
    <citation type="submission" date="2022-09" db="EMBL/GenBank/DDBJ databases">
        <authorList>
            <person name="Sun Q."/>
            <person name="Ohkuma M."/>
        </authorList>
    </citation>
    <scope>NUCLEOTIDE SEQUENCE</scope>
    <source>
        <strain evidence="6">JCM 13583</strain>
    </source>
</reference>
<feature type="domain" description="FAD-dependent oxidoreductase 2 FAD-binding" evidence="5">
    <location>
        <begin position="4"/>
        <end position="423"/>
    </location>
</feature>
<dbReference type="Gene3D" id="3.90.700.10">
    <property type="entry name" value="Succinate dehydrogenase/fumarate reductase flavoprotein, catalytic domain"/>
    <property type="match status" value="1"/>
</dbReference>
<evidence type="ECO:0000313" key="6">
    <source>
        <dbReference type="EMBL" id="GGM66200.1"/>
    </source>
</evidence>
<dbReference type="PANTHER" id="PTHR43400">
    <property type="entry name" value="FUMARATE REDUCTASE"/>
    <property type="match status" value="1"/>
</dbReference>
<reference evidence="6" key="1">
    <citation type="journal article" date="2014" name="Int. J. Syst. Evol. Microbiol.">
        <title>Complete genome sequence of Corynebacterium casei LMG S-19264T (=DSM 44701T), isolated from a smear-ripened cheese.</title>
        <authorList>
            <consortium name="US DOE Joint Genome Institute (JGI-PGF)"/>
            <person name="Walter F."/>
            <person name="Albersmeier A."/>
            <person name="Kalinowski J."/>
            <person name="Ruckert C."/>
        </authorList>
    </citation>
    <scope>NUCLEOTIDE SEQUENCE</scope>
    <source>
        <strain evidence="6">JCM 13583</strain>
    </source>
</reference>
<dbReference type="Gene3D" id="3.50.50.60">
    <property type="entry name" value="FAD/NAD(P)-binding domain"/>
    <property type="match status" value="1"/>
</dbReference>
<evidence type="ECO:0000256" key="2">
    <source>
        <dbReference type="ARBA" id="ARBA00022630"/>
    </source>
</evidence>
<keyword evidence="7" id="KW-1185">Reference proteome</keyword>
<dbReference type="Proteomes" id="UP000632195">
    <property type="component" value="Unassembled WGS sequence"/>
</dbReference>
<name>A0AA37F8U0_9ARCH</name>
<evidence type="ECO:0000313" key="7">
    <source>
        <dbReference type="Proteomes" id="UP000632195"/>
    </source>
</evidence>
<dbReference type="PANTHER" id="PTHR43400:SF7">
    <property type="entry name" value="FAD-DEPENDENT OXIDOREDUCTASE 2 FAD BINDING DOMAIN-CONTAINING PROTEIN"/>
    <property type="match status" value="1"/>
</dbReference>
<dbReference type="InterPro" id="IPR027477">
    <property type="entry name" value="Succ_DH/fumarate_Rdtase_cat_sf"/>
</dbReference>
<accession>A0AA37F8U0</accession>
<evidence type="ECO:0000256" key="3">
    <source>
        <dbReference type="ARBA" id="ARBA00022827"/>
    </source>
</evidence>
<evidence type="ECO:0000259" key="5">
    <source>
        <dbReference type="Pfam" id="PF00890"/>
    </source>
</evidence>
<dbReference type="InterPro" id="IPR012831">
    <property type="entry name" value="CobZ"/>
</dbReference>
<dbReference type="AlphaFoldDB" id="A0AA37F8U0"/>